<dbReference type="GeneID" id="37030524"/>
<comment type="subcellular location">
    <subcellularLocation>
        <location evidence="2">Chromosome</location>
    </subcellularLocation>
    <subcellularLocation>
        <location evidence="1">Nucleus</location>
    </subcellularLocation>
</comment>
<dbReference type="OrthoDB" id="422362at2759"/>
<reference evidence="19 20" key="1">
    <citation type="journal article" date="2018" name="Mol. Biol. Evol.">
        <title>Broad Genomic Sampling Reveals a Smut Pathogenic Ancestry of the Fungal Clade Ustilaginomycotina.</title>
        <authorList>
            <person name="Kijpornyongpan T."/>
            <person name="Mondo S.J."/>
            <person name="Barry K."/>
            <person name="Sandor L."/>
            <person name="Lee J."/>
            <person name="Lipzen A."/>
            <person name="Pangilinan J."/>
            <person name="LaButti K."/>
            <person name="Hainaut M."/>
            <person name="Henrissat B."/>
            <person name="Grigoriev I.V."/>
            <person name="Spatafora J.W."/>
            <person name="Aime M.C."/>
        </authorList>
    </citation>
    <scope>NUCLEOTIDE SEQUENCE [LARGE SCALE GENOMIC DNA]</scope>
    <source>
        <strain evidence="19 20">MCA 5214</strain>
    </source>
</reference>
<feature type="compositionally biased region" description="Basic and acidic residues" evidence="15">
    <location>
        <begin position="916"/>
        <end position="925"/>
    </location>
</feature>
<evidence type="ECO:0000313" key="20">
    <source>
        <dbReference type="Proteomes" id="UP000245884"/>
    </source>
</evidence>
<evidence type="ECO:0000259" key="16">
    <source>
        <dbReference type="PROSITE" id="PS50280"/>
    </source>
</evidence>
<dbReference type="PROSITE" id="PS50868">
    <property type="entry name" value="POST_SET"/>
    <property type="match status" value="1"/>
</dbReference>
<dbReference type="InterPro" id="IPR006560">
    <property type="entry name" value="AWS_dom"/>
</dbReference>
<evidence type="ECO:0000256" key="13">
    <source>
        <dbReference type="ARBA" id="ARBA00030091"/>
    </source>
</evidence>
<dbReference type="InterPro" id="IPR025788">
    <property type="entry name" value="Set2_fungi"/>
</dbReference>
<dbReference type="EMBL" id="KZ819672">
    <property type="protein sequence ID" value="PWN26184.1"/>
    <property type="molecule type" value="Genomic_DNA"/>
</dbReference>
<dbReference type="STRING" id="1569628.A0A316UMJ8"/>
<keyword evidence="10" id="KW-0805">Transcription regulation</keyword>
<dbReference type="SMART" id="SM00317">
    <property type="entry name" value="SET"/>
    <property type="match status" value="1"/>
</dbReference>
<evidence type="ECO:0000256" key="9">
    <source>
        <dbReference type="ARBA" id="ARBA00022691"/>
    </source>
</evidence>
<dbReference type="AlphaFoldDB" id="A0A316UMJ8"/>
<dbReference type="GO" id="GO:0005634">
    <property type="term" value="C:nucleus"/>
    <property type="evidence" value="ECO:0007669"/>
    <property type="project" value="UniProtKB-SubCell"/>
</dbReference>
<dbReference type="PROSITE" id="PS51568">
    <property type="entry name" value="SAM_MT43_SET2_1"/>
    <property type="match status" value="1"/>
</dbReference>
<keyword evidence="11" id="KW-0804">Transcription</keyword>
<protein>
    <recommendedName>
        <fullName evidence="4">Histone-lysine N-methyltransferase, H3 lysine-36 specific</fullName>
        <ecNumber evidence="3">2.1.1.359</ecNumber>
    </recommendedName>
    <alternativeName>
        <fullName evidence="13">SET domain-containing protein 2</fullName>
    </alternativeName>
</protein>
<evidence type="ECO:0000256" key="3">
    <source>
        <dbReference type="ARBA" id="ARBA00012178"/>
    </source>
</evidence>
<feature type="compositionally biased region" description="Polar residues" evidence="15">
    <location>
        <begin position="682"/>
        <end position="694"/>
    </location>
</feature>
<dbReference type="PROSITE" id="PS51215">
    <property type="entry name" value="AWS"/>
    <property type="match status" value="1"/>
</dbReference>
<evidence type="ECO:0000256" key="5">
    <source>
        <dbReference type="ARBA" id="ARBA00022454"/>
    </source>
</evidence>
<dbReference type="GO" id="GO:0140955">
    <property type="term" value="F:histone H3K36 trimethyltransferase activity"/>
    <property type="evidence" value="ECO:0007669"/>
    <property type="project" value="UniProtKB-EC"/>
</dbReference>
<dbReference type="GO" id="GO:0005694">
    <property type="term" value="C:chromosome"/>
    <property type="evidence" value="ECO:0007669"/>
    <property type="project" value="UniProtKB-SubCell"/>
</dbReference>
<dbReference type="Pfam" id="PF17907">
    <property type="entry name" value="AWS"/>
    <property type="match status" value="1"/>
</dbReference>
<feature type="compositionally biased region" description="Pro residues" evidence="15">
    <location>
        <begin position="986"/>
        <end position="1006"/>
    </location>
</feature>
<keyword evidence="9" id="KW-0949">S-adenosyl-L-methionine</keyword>
<dbReference type="GO" id="GO:0006355">
    <property type="term" value="P:regulation of DNA-templated transcription"/>
    <property type="evidence" value="ECO:0007669"/>
    <property type="project" value="InterPro"/>
</dbReference>
<dbReference type="InterPro" id="IPR003616">
    <property type="entry name" value="Post-SET_dom"/>
</dbReference>
<feature type="compositionally biased region" description="Basic and acidic residues" evidence="15">
    <location>
        <begin position="1"/>
        <end position="11"/>
    </location>
</feature>
<evidence type="ECO:0000256" key="2">
    <source>
        <dbReference type="ARBA" id="ARBA00004286"/>
    </source>
</evidence>
<evidence type="ECO:0000256" key="12">
    <source>
        <dbReference type="ARBA" id="ARBA00023242"/>
    </source>
</evidence>
<evidence type="ECO:0000256" key="1">
    <source>
        <dbReference type="ARBA" id="ARBA00004123"/>
    </source>
</evidence>
<keyword evidence="12" id="KW-0539">Nucleus</keyword>
<feature type="region of interest" description="Disordered" evidence="15">
    <location>
        <begin position="916"/>
        <end position="1006"/>
    </location>
</feature>
<keyword evidence="6" id="KW-0678">Repressor</keyword>
<dbReference type="SUPFAM" id="SSF82199">
    <property type="entry name" value="SET domain"/>
    <property type="match status" value="1"/>
</dbReference>
<name>A0A316UMJ8_9BASI</name>
<evidence type="ECO:0000256" key="6">
    <source>
        <dbReference type="ARBA" id="ARBA00022491"/>
    </source>
</evidence>
<accession>A0A316UMJ8</accession>
<dbReference type="EC" id="2.1.1.359" evidence="3"/>
<sequence length="1006" mass="110004">MPDAPRHDEKLPLPPPPTAQPPPLSSSIHLGNGYHADDDIRSSTIKVEQTSSLSPSSSSMRMAPPSAPSSVPPRPPSPAQQDAVKVESSGVDSLAPSSSSSSSSRSPSASSSSADASSSSSSPKKHSINGGSTSRVPTEHKLTQVATSLPPKSRKKKSASSTAILDAPPQIIDHLPEANDEALSTFTRLADNWYANKHIGRSKGHEWGLVCECNYRPGRDDISRACTDEGGCINRLTQVECVAEDCRCGQDCQNQRFQRKQYADVDVVKTEKKGFGLRAKAFIPADTFVYEYIGEVVEEHDFRKRMQRYHDERVPHFYFMMLQRDEYLDATKKGGIARFINHSCNPNCFVAKWHVGKHMRMGIFSQRDIVKGEELTFNYNVDRYGNEAQPCYCGEPNCVGQLGGKTQTDIGGMSNLYIEALGIVDEVEHLQARGSRKQKSRTLDEDFNPTLRPMEEDEVSTVATAIRQAASSNRSVLSKLLARIDMTDDVAVQKRFVRLHGFVLMSGVLTEWRDDREIVLLCIRILAKWPLIARNKVVDTGVEGLVQEFKKSEDAEIQELAGQLYDAWQQLSLEFRIARKEEGDDNGAAGVEDEEMTAADGLRSRRRRDDEDEASQAIQDRMDYALDHAQAPNDVSAALEKAVPRPLGTAPSTPIGVPRFGRPPPGRPLAPGWGARLPPRSSLGNGVTPGTPQTPADEAGPSTPASQSQPTMSIEEIIRRANEAQEAERKRVEEEAAREAEERRKEAERAPLIGSSKSKGKHRERDKDRASRKRHRSSKSGATSETGTTTNGSSSSHPHPSGDEQDEQHKRHKSDDRDSPHKSSGSASSRSLDKRLHILISEIVIRHLSKEKARFNLTLDRDSFKRHAKDMTDMVCEKEKKSAREKGEAIEVAEKLGPDKEAKVKTFVRGYVEKLVRRREEKERAAASGGTASTPSESTKTTAPIAGAHSSSTTGTPSSSSTATSRTTAVTSVGGAADEQTSSKGLPPPGPPPGPPPPRPGSIPES</sequence>
<evidence type="ECO:0000256" key="14">
    <source>
        <dbReference type="ARBA" id="ARBA00047545"/>
    </source>
</evidence>
<dbReference type="Gene3D" id="2.170.270.10">
    <property type="entry name" value="SET domain"/>
    <property type="match status" value="1"/>
</dbReference>
<organism evidence="19 20">
    <name type="scientific">Jaminaea rosea</name>
    <dbReference type="NCBI Taxonomy" id="1569628"/>
    <lineage>
        <taxon>Eukaryota</taxon>
        <taxon>Fungi</taxon>
        <taxon>Dikarya</taxon>
        <taxon>Basidiomycota</taxon>
        <taxon>Ustilaginomycotina</taxon>
        <taxon>Exobasidiomycetes</taxon>
        <taxon>Microstromatales</taxon>
        <taxon>Microstromatales incertae sedis</taxon>
        <taxon>Jaminaea</taxon>
    </lineage>
</organism>
<keyword evidence="8" id="KW-0808">Transferase</keyword>
<dbReference type="Pfam" id="PF08236">
    <property type="entry name" value="SRI"/>
    <property type="match status" value="1"/>
</dbReference>
<feature type="region of interest" description="Disordered" evidence="15">
    <location>
        <begin position="644"/>
        <end position="835"/>
    </location>
</feature>
<keyword evidence="5" id="KW-0158">Chromosome</keyword>
<evidence type="ECO:0000256" key="4">
    <source>
        <dbReference type="ARBA" id="ARBA00018028"/>
    </source>
</evidence>
<keyword evidence="7" id="KW-0489">Methyltransferase</keyword>
<evidence type="ECO:0000259" key="17">
    <source>
        <dbReference type="PROSITE" id="PS50868"/>
    </source>
</evidence>
<keyword evidence="20" id="KW-1185">Reference proteome</keyword>
<feature type="compositionally biased region" description="Polar residues" evidence="15">
    <location>
        <begin position="703"/>
        <end position="712"/>
    </location>
</feature>
<evidence type="ECO:0000259" key="18">
    <source>
        <dbReference type="PROSITE" id="PS51215"/>
    </source>
</evidence>
<feature type="compositionally biased region" description="Basic and acidic residues" evidence="15">
    <location>
        <begin position="807"/>
        <end position="821"/>
    </location>
</feature>
<evidence type="ECO:0000256" key="7">
    <source>
        <dbReference type="ARBA" id="ARBA00022603"/>
    </source>
</evidence>
<evidence type="ECO:0000256" key="8">
    <source>
        <dbReference type="ARBA" id="ARBA00022679"/>
    </source>
</evidence>
<evidence type="ECO:0000256" key="15">
    <source>
        <dbReference type="SAM" id="MobiDB-lite"/>
    </source>
</evidence>
<feature type="compositionally biased region" description="Low complexity" evidence="15">
    <location>
        <begin position="946"/>
        <end position="975"/>
    </location>
</feature>
<feature type="compositionally biased region" description="Low complexity" evidence="15">
    <location>
        <begin position="88"/>
        <end position="122"/>
    </location>
</feature>
<evidence type="ECO:0000256" key="10">
    <source>
        <dbReference type="ARBA" id="ARBA00023015"/>
    </source>
</evidence>
<evidence type="ECO:0000313" key="19">
    <source>
        <dbReference type="EMBL" id="PWN26184.1"/>
    </source>
</evidence>
<dbReference type="InterPro" id="IPR001214">
    <property type="entry name" value="SET_dom"/>
</dbReference>
<dbReference type="RefSeq" id="XP_025360796.1">
    <property type="nucleotide sequence ID" value="XM_025508701.1"/>
</dbReference>
<dbReference type="InterPro" id="IPR046341">
    <property type="entry name" value="SET_dom_sf"/>
</dbReference>
<dbReference type="InterPro" id="IPR044437">
    <property type="entry name" value="SETD2/Set2_SET"/>
</dbReference>
<gene>
    <name evidence="19" type="ORF">BDZ90DRAFT_267210</name>
</gene>
<feature type="domain" description="SET" evidence="16">
    <location>
        <begin position="263"/>
        <end position="380"/>
    </location>
</feature>
<dbReference type="PROSITE" id="PS50280">
    <property type="entry name" value="SET"/>
    <property type="match status" value="1"/>
</dbReference>
<feature type="region of interest" description="Disordered" evidence="15">
    <location>
        <begin position="1"/>
        <end position="163"/>
    </location>
</feature>
<dbReference type="PANTHER" id="PTHR22884">
    <property type="entry name" value="SET DOMAIN PROTEINS"/>
    <property type="match status" value="1"/>
</dbReference>
<dbReference type="InterPro" id="IPR038190">
    <property type="entry name" value="SRI_sf"/>
</dbReference>
<feature type="region of interest" description="Disordered" evidence="15">
    <location>
        <begin position="584"/>
        <end position="615"/>
    </location>
</feature>
<feature type="compositionally biased region" description="Pro residues" evidence="15">
    <location>
        <begin position="65"/>
        <end position="78"/>
    </location>
</feature>
<feature type="compositionally biased region" description="Pro residues" evidence="15">
    <location>
        <begin position="12"/>
        <end position="24"/>
    </location>
</feature>
<dbReference type="SMART" id="SM00570">
    <property type="entry name" value="AWS"/>
    <property type="match status" value="1"/>
</dbReference>
<dbReference type="InterPro" id="IPR013257">
    <property type="entry name" value="SRI"/>
</dbReference>
<evidence type="ECO:0000256" key="11">
    <source>
        <dbReference type="ARBA" id="ARBA00023163"/>
    </source>
</evidence>
<comment type="catalytic activity">
    <reaction evidence="14">
        <text>L-lysyl(36)-[histone H3] + 3 S-adenosyl-L-methionine = N(6),N(6),N(6)-trimethyl-L-lysyl(36)-[histone H3] + 3 S-adenosyl-L-homocysteine + 3 H(+)</text>
        <dbReference type="Rhea" id="RHEA:60324"/>
        <dbReference type="Rhea" id="RHEA-COMP:9785"/>
        <dbReference type="Rhea" id="RHEA-COMP:15536"/>
        <dbReference type="ChEBI" id="CHEBI:15378"/>
        <dbReference type="ChEBI" id="CHEBI:29969"/>
        <dbReference type="ChEBI" id="CHEBI:57856"/>
        <dbReference type="ChEBI" id="CHEBI:59789"/>
        <dbReference type="ChEBI" id="CHEBI:61961"/>
        <dbReference type="EC" id="2.1.1.359"/>
    </reaction>
</comment>
<feature type="domain" description="Post-SET" evidence="17">
    <location>
        <begin position="387"/>
        <end position="403"/>
    </location>
</feature>
<dbReference type="SMART" id="SM00508">
    <property type="entry name" value="PostSET"/>
    <property type="match status" value="1"/>
</dbReference>
<proteinExistence type="predicted"/>
<feature type="domain" description="AWS" evidence="18">
    <location>
        <begin position="206"/>
        <end position="261"/>
    </location>
</feature>
<dbReference type="InterPro" id="IPR050777">
    <property type="entry name" value="SET2_Histone-Lys_MeTrsfase"/>
</dbReference>
<dbReference type="Proteomes" id="UP000245884">
    <property type="component" value="Unassembled WGS sequence"/>
</dbReference>
<dbReference type="Pfam" id="PF00856">
    <property type="entry name" value="SET"/>
    <property type="match status" value="1"/>
</dbReference>
<dbReference type="CDD" id="cd19172">
    <property type="entry name" value="SET_SETD2"/>
    <property type="match status" value="1"/>
</dbReference>
<feature type="compositionally biased region" description="Basic and acidic residues" evidence="15">
    <location>
        <begin position="716"/>
        <end position="749"/>
    </location>
</feature>
<dbReference type="GO" id="GO:0032259">
    <property type="term" value="P:methylation"/>
    <property type="evidence" value="ECO:0007669"/>
    <property type="project" value="UniProtKB-KW"/>
</dbReference>
<feature type="compositionally biased region" description="Low complexity" evidence="15">
    <location>
        <begin position="779"/>
        <end position="796"/>
    </location>
</feature>
<feature type="compositionally biased region" description="Low complexity" evidence="15">
    <location>
        <begin position="51"/>
        <end position="64"/>
    </location>
</feature>
<dbReference type="Gene3D" id="1.10.1740.100">
    <property type="entry name" value="Set2, Rpb1 interacting domain"/>
    <property type="match status" value="1"/>
</dbReference>